<reference evidence="8" key="2">
    <citation type="submission" date="2012-11" db="EMBL/GenBank/DDBJ databases">
        <authorList>
            <person name="Kuo A."/>
            <person name="Curtis B.A."/>
            <person name="Tanifuji G."/>
            <person name="Burki F."/>
            <person name="Gruber A."/>
            <person name="Irimia M."/>
            <person name="Maruyama S."/>
            <person name="Arias M.C."/>
            <person name="Ball S.G."/>
            <person name="Gile G.H."/>
            <person name="Hirakawa Y."/>
            <person name="Hopkins J.F."/>
            <person name="Rensing S.A."/>
            <person name="Schmutz J."/>
            <person name="Symeonidi A."/>
            <person name="Elias M."/>
            <person name="Eveleigh R.J."/>
            <person name="Herman E.K."/>
            <person name="Klute M.J."/>
            <person name="Nakayama T."/>
            <person name="Obornik M."/>
            <person name="Reyes-Prieto A."/>
            <person name="Armbrust E.V."/>
            <person name="Aves S.J."/>
            <person name="Beiko R.G."/>
            <person name="Coutinho P."/>
            <person name="Dacks J.B."/>
            <person name="Durnford D.G."/>
            <person name="Fast N.M."/>
            <person name="Green B.R."/>
            <person name="Grisdale C."/>
            <person name="Hempe F."/>
            <person name="Henrissat B."/>
            <person name="Hoppner M.P."/>
            <person name="Ishida K.-I."/>
            <person name="Kim E."/>
            <person name="Koreny L."/>
            <person name="Kroth P.G."/>
            <person name="Liu Y."/>
            <person name="Malik S.-B."/>
            <person name="Maier U.G."/>
            <person name="McRose D."/>
            <person name="Mock T."/>
            <person name="Neilson J.A."/>
            <person name="Onodera N.T."/>
            <person name="Poole A.M."/>
            <person name="Pritham E.J."/>
            <person name="Richards T.A."/>
            <person name="Rocap G."/>
            <person name="Roy S.W."/>
            <person name="Sarai C."/>
            <person name="Schaack S."/>
            <person name="Shirato S."/>
            <person name="Slamovits C.H."/>
            <person name="Spencer D.F."/>
            <person name="Suzuki S."/>
            <person name="Worden A.Z."/>
            <person name="Zauner S."/>
            <person name="Barry K."/>
            <person name="Bell C."/>
            <person name="Bharti A.K."/>
            <person name="Crow J.A."/>
            <person name="Grimwood J."/>
            <person name="Kramer R."/>
            <person name="Lindquist E."/>
            <person name="Lucas S."/>
            <person name="Salamov A."/>
            <person name="McFadden G.I."/>
            <person name="Lane C.E."/>
            <person name="Keeling P.J."/>
            <person name="Gray M.W."/>
            <person name="Grigoriev I.V."/>
            <person name="Archibald J.M."/>
        </authorList>
    </citation>
    <scope>NUCLEOTIDE SEQUENCE</scope>
    <source>
        <strain evidence="8">CCMP2712</strain>
    </source>
</reference>
<dbReference type="PROSITE" id="PS50194">
    <property type="entry name" value="FILAMIN_REPEAT"/>
    <property type="match status" value="2"/>
</dbReference>
<evidence type="ECO:0000313" key="8">
    <source>
        <dbReference type="Proteomes" id="UP000011087"/>
    </source>
</evidence>
<keyword evidence="5" id="KW-0472">Membrane</keyword>
<dbReference type="KEGG" id="gtt:GUITHDRAFT_105561"/>
<dbReference type="SUPFAM" id="SSF81296">
    <property type="entry name" value="E set domains"/>
    <property type="match status" value="2"/>
</dbReference>
<evidence type="ECO:0000313" key="6">
    <source>
        <dbReference type="EMBL" id="EKX48934.1"/>
    </source>
</evidence>
<evidence type="ECO:0000256" key="3">
    <source>
        <dbReference type="PROSITE-ProRule" id="PRU00087"/>
    </source>
</evidence>
<dbReference type="Gene3D" id="2.60.40.10">
    <property type="entry name" value="Immunoglobulins"/>
    <property type="match status" value="2"/>
</dbReference>
<dbReference type="HOGENOM" id="CLU_225679_0_0_1"/>
<evidence type="ECO:0000256" key="2">
    <source>
        <dbReference type="ARBA" id="ARBA00022737"/>
    </source>
</evidence>
<dbReference type="InterPro" id="IPR015915">
    <property type="entry name" value="Kelch-typ_b-propeller"/>
</dbReference>
<dbReference type="OrthoDB" id="10250130at2759"/>
<dbReference type="Pfam" id="PF24681">
    <property type="entry name" value="Kelch_KLHDC2_KLHL20_DRC7"/>
    <property type="match status" value="1"/>
</dbReference>
<keyword evidence="5" id="KW-0812">Transmembrane</keyword>
<dbReference type="InterPro" id="IPR017868">
    <property type="entry name" value="Filamin/ABP280_repeat-like"/>
</dbReference>
<feature type="transmembrane region" description="Helical" evidence="5">
    <location>
        <begin position="2752"/>
        <end position="2779"/>
    </location>
</feature>
<dbReference type="Proteomes" id="UP000011087">
    <property type="component" value="Unassembled WGS sequence"/>
</dbReference>
<dbReference type="SMART" id="SM00557">
    <property type="entry name" value="IG_FLMN"/>
    <property type="match status" value="1"/>
</dbReference>
<feature type="repeat" description="Filamin" evidence="3">
    <location>
        <begin position="2440"/>
        <end position="2550"/>
    </location>
</feature>
<protein>
    <submittedName>
        <fullName evidence="6 7">Uncharacterized protein</fullName>
    </submittedName>
</protein>
<dbReference type="InterPro" id="IPR013783">
    <property type="entry name" value="Ig-like_fold"/>
</dbReference>
<evidence type="ECO:0000256" key="4">
    <source>
        <dbReference type="SAM" id="MobiDB-lite"/>
    </source>
</evidence>
<evidence type="ECO:0000313" key="7">
    <source>
        <dbReference type="EnsemblProtists" id="EKX48934"/>
    </source>
</evidence>
<keyword evidence="2" id="KW-0677">Repeat</keyword>
<dbReference type="EnsemblProtists" id="EKX48934">
    <property type="protein sequence ID" value="EKX48934"/>
    <property type="gene ID" value="GUITHDRAFT_105561"/>
</dbReference>
<dbReference type="SUPFAM" id="SSF117281">
    <property type="entry name" value="Kelch motif"/>
    <property type="match status" value="3"/>
</dbReference>
<evidence type="ECO:0000256" key="5">
    <source>
        <dbReference type="SAM" id="Phobius"/>
    </source>
</evidence>
<keyword evidence="1" id="KW-0880">Kelch repeat</keyword>
<organism evidence="6">
    <name type="scientific">Guillardia theta (strain CCMP2712)</name>
    <name type="common">Cryptophyte</name>
    <dbReference type="NCBI Taxonomy" id="905079"/>
    <lineage>
        <taxon>Eukaryota</taxon>
        <taxon>Cryptophyceae</taxon>
        <taxon>Pyrenomonadales</taxon>
        <taxon>Geminigeraceae</taxon>
        <taxon>Guillardia</taxon>
    </lineage>
</organism>
<dbReference type="SUPFAM" id="SSF49899">
    <property type="entry name" value="Concanavalin A-like lectins/glucanases"/>
    <property type="match status" value="1"/>
</dbReference>
<name>L1JLB6_GUITC</name>
<dbReference type="PaxDb" id="55529-EKX48934"/>
<dbReference type="Pfam" id="PF00630">
    <property type="entry name" value="Filamin"/>
    <property type="match status" value="2"/>
</dbReference>
<gene>
    <name evidence="6" type="ORF">GUITHDRAFT_105561</name>
</gene>
<feature type="repeat" description="Filamin" evidence="3">
    <location>
        <begin position="2333"/>
        <end position="2438"/>
    </location>
</feature>
<dbReference type="InterPro" id="IPR014756">
    <property type="entry name" value="Ig_E-set"/>
</dbReference>
<dbReference type="RefSeq" id="XP_005835914.1">
    <property type="nucleotide sequence ID" value="XM_005835857.1"/>
</dbReference>
<feature type="compositionally biased region" description="Low complexity" evidence="4">
    <location>
        <begin position="1119"/>
        <end position="1162"/>
    </location>
</feature>
<dbReference type="GeneID" id="17305527"/>
<dbReference type="InterPro" id="IPR013320">
    <property type="entry name" value="ConA-like_dom_sf"/>
</dbReference>
<proteinExistence type="predicted"/>
<feature type="region of interest" description="Disordered" evidence="4">
    <location>
        <begin position="1114"/>
        <end position="1162"/>
    </location>
</feature>
<dbReference type="InterPro" id="IPR001298">
    <property type="entry name" value="Filamin/ABP280_rpt"/>
</dbReference>
<keyword evidence="5" id="KW-1133">Transmembrane helix</keyword>
<dbReference type="Gene3D" id="2.120.10.80">
    <property type="entry name" value="Kelch-type beta propeller"/>
    <property type="match status" value="4"/>
</dbReference>
<dbReference type="eggNOG" id="KOG0379">
    <property type="taxonomic scope" value="Eukaryota"/>
</dbReference>
<reference evidence="7" key="3">
    <citation type="submission" date="2016-03" db="UniProtKB">
        <authorList>
            <consortium name="EnsemblProtists"/>
        </authorList>
    </citation>
    <scope>IDENTIFICATION</scope>
</reference>
<accession>L1JLB6</accession>
<dbReference type="PANTHER" id="PTHR46093:SF18">
    <property type="entry name" value="FIBRONECTIN TYPE-III DOMAIN-CONTAINING PROTEIN"/>
    <property type="match status" value="1"/>
</dbReference>
<sequence length="2867" mass="307525">MVVLGDTWKYDSAANSWEEVVFFPNHTIYDAQCAASTINRHVPGPRAQHTMISVGASALLCGGFATPQKSSMGRGLLDCWRFIISPQPTWDPMRFDGPGPENRYGHSMAYDDRNQVVFVFGGVGMAVGKSLNDCWYLNVSSPTTRTWSSCNPTSSLLPHPRHGHASAFHVSLQELFVFDGIVDDGESQTPQSSFWVLKQYTNRSAARWVEIMPISASPSARAYHAMWMAGFQIYVHGGQGPEGVGASSVLSDTWMFDILTLVWSQYGSSDASPLASYISSGVISSTEVMIFGGLDKDSLAAGHLALFKTSSGWQSALQTGNSPSARCGHVAFYDSTSSTMYVAQGMSEQEIFQDLWALDLSAQTWRCIYGTDASCAAKPLQVYAPEPLVFAAYTSEGSYQFVFGGLRLAGSQCSNAAGSIPGFQSTSTMWSLSMFTLEWKQVQTASSWPTDRAFATLTVMESFGQYLKPIVLFGGASIDCPGKQGSCNLPQPRNDLWVMDSAEAESSAKDKMASFDGITSIIAMTLPSWCQSSTGLGTLWIDMWVQLQSQDPAGVVLLDAYNGVLSLLRWTVYASGNSLFVRLTLLPDSQDVVVKTWGPIPSSVLGVWHHVCFTLRFGRLYSQTNPYPDAVLTQAFMFLDGSSVSEQGRNFLSLDISNSLRLSQGISDIYIGGGNPAASETLKLFKGYIDNFRLWWPACPDLSDPSRCNPYAFLYPMDKTGKRTPAARDPVSGLPMQDYDVQMHHVAKPVKESMYNTSVGSSYSSLLLIELTFDQPIRNGLVVNTATGGGSECQSQNLTDYCSGCPRADSCTFGNCEYFDTDCAASQMSDTSFQTAISQTGICQCQDIPNCPKDVPACLCPTNLYRVCSVCNPNIGYTDEGVICSQNGGPPFLPKCGPGKTNSFAPDWCPSSYCISWTCSCFDPKTMSGVYGGMPSVSSGVGTCPSACPVSHCGNNTKDPCCSTQGICYFKNSTHCDVPGSSTYPLQQVCPCTQTTPKGPDTQAPGSSSTPSMYCDVTYTQDDRVIIDCNISASMQPGQYRGDLNQLRSKSDKQTLAHVLYKKDLRSIDELESFVREVMDGRKREGVKSSGSRTLKALGLDPSAEVRYELLAEQPNPHNGSQTNSSNSSSSGSNPGSSANSNSNSQSNQAQGPPSCSPYYPFSFTGDETTRLHGADNQITLSFVFSSSQGNQGSNGFKVNQPGGTDVTITGLVGSQTAGNDTLLNVSCKAPTSTYCSWSGVNNPQASCKSNCDGISATGGSSTAGQVLWTQSTGTISFYIITDMQQDGNQELYLNISLTLKNRATAQPPRFPSAAMCRYNPASQKVVYSNSNGLLASNEWILSQDTIQLQYETTTTDTLYITNLSTTNNINPRVSLTWPANGFDRRMYNSLPSSSQFSGLEQTSLEFSWHGSSMQGWVTFQLDQSAMRRQGGCVSSDTLQICLPGYSAISLYNDSLQGWATVDPPSSFLDSSALVKLNSSYSYWAPTTVVPCCDMGGAGKSCGEKVCYTSQQAHSSSTIVMGGGTATKMPSILPTTRPAMSSLTDFERYLTHTQANSSKFASRAPFLQICPGGSATCSPTVFDLSWIPARFGHATAAVSKSKLLIYGGIGCATYSTSGASQVCVALTSPLNDLWMLDLQKALKGFSPFTLLEINPSGQGRVGLSMYASLASGYQAYTIGGLSSQFLPLALIGNYSLTTSISDPMTIDALEYLVGKRVAYTMSGAVHSFFSQVSNSTHAILFGGFVQNSLSNSIYTVDVSSSSLSQALSNLPVLAEGPPSRSYAGLASLNEYTLVMMGGTQNQKGLNDLWKFDLFSRSWTNVDQSLKSEVKTYFAFTTFQANQTATVLVSHGGILNNFKPGLTFAARGAVADSSNQVTSTSAILVFNNNQLSQFKLIFQTSGAYSVIPARCLHTIINDAFISGSQAGLIYGGVDVNGQALGDFWYLDTAKIDNGYTISLILNGVTSSFDSSTFYGFVSSNFFPSPQYPPVATTSMSYIYNLNAQVLSNSRLNITFVTGSDLFRQIMTRLSDSSSWQNSLQTYMTRSYATNNSFLQTSTWSKTSYLGQYYMIGGAAQFSQLSSCKSGACMRGICQNFTSPPSSVTYCYGSSNPTGCTAGTSSCSLPGPLHGHSTVSVNLQGKFLLLMMFGGESTDLANRTATWDLSSDVHTTFFSSKQATFAKLYTSCHTGGACPQARRDAAVTTMSNSASSNGVLLVYGGFGCGNAKGCVGSGMYDLMNGNFPTYATAFNDLWYLNLTNLDSTCVQQGKCTTSLTWVDVPGSKPSGSIASSIKLDSINLYIYIFGGTQVVDDVPKDSSDLFVFQTKTPFYKSCRASGDGLTAAVAGSKSFFSLSCRDVFGRSADGARFRIDVTGTNLPSMSPSTISLGSGSYQSAYSPVKAGTYTISIYVGNGGQEYQDLIAGDASASQTNPNPYTLVVSPAVTSPSSSVARGTFLTISTAGTSSSFIITARDEFLNRRPGGDSVSVLLTLWNVVSQAPLNPSASPNTGNVVDNADGSYGTTYRLTQSGSYMVSISFAGVSGAGSPFMLEIASAPAEIALTYVYGDLLNVVAGATSTLYVQTRDKYGNFLRVDPTAYPSGSEDIVFELCQTVGNDATLPCLGGNQDTNVGITISYAVGPSGSSTNPATGLPYYGLYQIVYFPFNEGSFVPEVKHNSTYVQCFFDTSGLGSLQMDPGQARANACYEQAAGASARRSLSPQTLSVQNSRRLVGSGNTKVNIKASFTPPDNTTLQYWLTFAPILCAVAAVGIQLLCMIGRFALNRRHGARELVQPADVLQAEQDLTPVKHKGAEDADTFQDFKDVLGEDEVAKCRKLVEEGDVRLLGAMDAYSKTKKMTARLMKSLADHDH</sequence>
<reference evidence="6 8" key="1">
    <citation type="journal article" date="2012" name="Nature">
        <title>Algal genomes reveal evolutionary mosaicism and the fate of nucleomorphs.</title>
        <authorList>
            <consortium name="DOE Joint Genome Institute"/>
            <person name="Curtis B.A."/>
            <person name="Tanifuji G."/>
            <person name="Burki F."/>
            <person name="Gruber A."/>
            <person name="Irimia M."/>
            <person name="Maruyama S."/>
            <person name="Arias M.C."/>
            <person name="Ball S.G."/>
            <person name="Gile G.H."/>
            <person name="Hirakawa Y."/>
            <person name="Hopkins J.F."/>
            <person name="Kuo A."/>
            <person name="Rensing S.A."/>
            <person name="Schmutz J."/>
            <person name="Symeonidi A."/>
            <person name="Elias M."/>
            <person name="Eveleigh R.J."/>
            <person name="Herman E.K."/>
            <person name="Klute M.J."/>
            <person name="Nakayama T."/>
            <person name="Obornik M."/>
            <person name="Reyes-Prieto A."/>
            <person name="Armbrust E.V."/>
            <person name="Aves S.J."/>
            <person name="Beiko R.G."/>
            <person name="Coutinho P."/>
            <person name="Dacks J.B."/>
            <person name="Durnford D.G."/>
            <person name="Fast N.M."/>
            <person name="Green B.R."/>
            <person name="Grisdale C.J."/>
            <person name="Hempel F."/>
            <person name="Henrissat B."/>
            <person name="Hoppner M.P."/>
            <person name="Ishida K."/>
            <person name="Kim E."/>
            <person name="Koreny L."/>
            <person name="Kroth P.G."/>
            <person name="Liu Y."/>
            <person name="Malik S.B."/>
            <person name="Maier U.G."/>
            <person name="McRose D."/>
            <person name="Mock T."/>
            <person name="Neilson J.A."/>
            <person name="Onodera N.T."/>
            <person name="Poole A.M."/>
            <person name="Pritham E.J."/>
            <person name="Richards T.A."/>
            <person name="Rocap G."/>
            <person name="Roy S.W."/>
            <person name="Sarai C."/>
            <person name="Schaack S."/>
            <person name="Shirato S."/>
            <person name="Slamovits C.H."/>
            <person name="Spencer D.F."/>
            <person name="Suzuki S."/>
            <person name="Worden A.Z."/>
            <person name="Zauner S."/>
            <person name="Barry K."/>
            <person name="Bell C."/>
            <person name="Bharti A.K."/>
            <person name="Crow J.A."/>
            <person name="Grimwood J."/>
            <person name="Kramer R."/>
            <person name="Lindquist E."/>
            <person name="Lucas S."/>
            <person name="Salamov A."/>
            <person name="McFadden G.I."/>
            <person name="Lane C.E."/>
            <person name="Keeling P.J."/>
            <person name="Gray M.W."/>
            <person name="Grigoriev I.V."/>
            <person name="Archibald J.M."/>
        </authorList>
    </citation>
    <scope>NUCLEOTIDE SEQUENCE</scope>
    <source>
        <strain evidence="6 8">CCMP2712</strain>
    </source>
</reference>
<keyword evidence="8" id="KW-1185">Reference proteome</keyword>
<evidence type="ECO:0000256" key="1">
    <source>
        <dbReference type="ARBA" id="ARBA00022441"/>
    </source>
</evidence>
<dbReference type="EMBL" id="JH992984">
    <property type="protein sequence ID" value="EKX48934.1"/>
    <property type="molecule type" value="Genomic_DNA"/>
</dbReference>
<dbReference type="PANTHER" id="PTHR46093">
    <property type="entry name" value="ACYL-COA-BINDING DOMAIN-CONTAINING PROTEIN 5"/>
    <property type="match status" value="1"/>
</dbReference>